<name>A0A654FDD5_ARATH</name>
<accession>A0A654FDD5</accession>
<sequence length="130" mass="14858">MIDGEAPGETTCQQRSSSCAVDFLTGKSTTDGPRYSRAINETRLGKDNVGVLRFFFYRVQRRIFVGVMIQNRACRVSIHSSVAEKTLREEDQKKGKRFGRSLRGEHESHWLRKAWLQGMSRLPCMEAFGN</sequence>
<evidence type="ECO:0000313" key="1">
    <source>
        <dbReference type="EMBL" id="VYS59210.1"/>
    </source>
</evidence>
<dbReference type="ExpressionAtlas" id="A0A654FDD5">
    <property type="expression patterns" value="baseline and differential"/>
</dbReference>
<dbReference type="AlphaFoldDB" id="A0A654FDD5"/>
<gene>
    <name evidence="1" type="ORF">AN1_LOCUS14652</name>
</gene>
<organism evidence="1 2">
    <name type="scientific">Arabidopsis thaliana</name>
    <name type="common">Mouse-ear cress</name>
    <dbReference type="NCBI Taxonomy" id="3702"/>
    <lineage>
        <taxon>Eukaryota</taxon>
        <taxon>Viridiplantae</taxon>
        <taxon>Streptophyta</taxon>
        <taxon>Embryophyta</taxon>
        <taxon>Tracheophyta</taxon>
        <taxon>Spermatophyta</taxon>
        <taxon>Magnoliopsida</taxon>
        <taxon>eudicotyledons</taxon>
        <taxon>Gunneridae</taxon>
        <taxon>Pentapetalae</taxon>
        <taxon>rosids</taxon>
        <taxon>malvids</taxon>
        <taxon>Brassicales</taxon>
        <taxon>Brassicaceae</taxon>
        <taxon>Camelineae</taxon>
        <taxon>Arabidopsis</taxon>
    </lineage>
</organism>
<evidence type="ECO:0000313" key="2">
    <source>
        <dbReference type="Proteomes" id="UP000426265"/>
    </source>
</evidence>
<reference evidence="1 2" key="1">
    <citation type="submission" date="2019-11" db="EMBL/GenBank/DDBJ databases">
        <authorList>
            <person name="Jiao W.-B."/>
            <person name="Schneeberger K."/>
        </authorList>
    </citation>
    <scope>NUCLEOTIDE SEQUENCE [LARGE SCALE GENOMIC DNA]</scope>
    <source>
        <strain evidence="2">cv. An-1</strain>
    </source>
</reference>
<dbReference type="EMBL" id="CACRSJ010000106">
    <property type="protein sequence ID" value="VYS59210.1"/>
    <property type="molecule type" value="Genomic_DNA"/>
</dbReference>
<protein>
    <submittedName>
        <fullName evidence="1">Uncharacterized protein</fullName>
    </submittedName>
</protein>
<proteinExistence type="predicted"/>
<dbReference type="Proteomes" id="UP000426265">
    <property type="component" value="Unassembled WGS sequence"/>
</dbReference>